<keyword evidence="2" id="KW-1185">Reference proteome</keyword>
<accession>A0A914GP88</accession>
<feature type="domain" description="SKP1 component dimerisation" evidence="1">
    <location>
        <begin position="592"/>
        <end position="636"/>
    </location>
</feature>
<dbReference type="InterPro" id="IPR016072">
    <property type="entry name" value="Skp1_comp_dimer"/>
</dbReference>
<dbReference type="Pfam" id="PF01466">
    <property type="entry name" value="Skp1"/>
    <property type="match status" value="1"/>
</dbReference>
<dbReference type="Gene3D" id="3.30.710.10">
    <property type="entry name" value="Potassium Channel Kv1.1, Chain A"/>
    <property type="match status" value="1"/>
</dbReference>
<evidence type="ECO:0000313" key="2">
    <source>
        <dbReference type="Proteomes" id="UP000887572"/>
    </source>
</evidence>
<sequence>MANNGSGNGTTKMDFDSFEAFQLKPCVGNVLVTGVDISCCPLCATPFERLLLSLCGNAELRSKDSRRHVTVAVASKPSRCHAERAQQKELKQQRINCSSSVFQRLFKAVRLQLYANYVSKGKCRFNMKAGQLSETTSKPAQQPQMDLMHDNLWLKVFTFICPVELGLVLTLAGFNRLVNGHFQKRKVSLGRLRILRANGRNGTEMVNEPRSDERLPIPPQLLPPSQDLLPANVVGFERILISYVDKNVILFLQRIRRLFDSSETTVCVRMSDDEQDSWDIVRNNIFPLLQENVCGLSLFFISDINNLRQSSPSILRECPNLRSIHYLGHFPRFPGADNDDASSPEALAKWLLTPREDGLPKTLIVVTTFDNAREAVSFIITFRMEAASLRHLRNAEDNWLLVRKPTGQDEANWAELEEEAIEWAWRAQQKRIMIKFADNDIGDMGDGTFDANDIPIVGPIRAGRADDFSISPLRAHSDADHERIVSCKCSGGIVVRVRFSLLVQSTLFQNLCKAYNIHDNWEFPITTISSHAFKLVVEWMQLRIGEHATLLQMDPETNEYVPFPQQNNFIDKLTEDDLAKLLHASDYLGMESLLFYAARSLAVRIRGKNIEQIQEVLRIDEVLNEDEKEEILRENEMY</sequence>
<reference evidence="3" key="1">
    <citation type="submission" date="2022-11" db="UniProtKB">
        <authorList>
            <consortium name="WormBaseParasite"/>
        </authorList>
    </citation>
    <scope>IDENTIFICATION</scope>
</reference>
<dbReference type="AlphaFoldDB" id="A0A914GP88"/>
<evidence type="ECO:0000313" key="3">
    <source>
        <dbReference type="WBParaSite" id="Gr19_v10_g10155.t1"/>
    </source>
</evidence>
<dbReference type="GO" id="GO:0006511">
    <property type="term" value="P:ubiquitin-dependent protein catabolic process"/>
    <property type="evidence" value="ECO:0007669"/>
    <property type="project" value="InterPro"/>
</dbReference>
<proteinExistence type="predicted"/>
<name>A0A914GP88_GLORO</name>
<dbReference type="InterPro" id="IPR011333">
    <property type="entry name" value="SKP1/BTB/POZ_sf"/>
</dbReference>
<protein>
    <submittedName>
        <fullName evidence="3">SKP1 component dimerisation domain-containing protein</fullName>
    </submittedName>
</protein>
<evidence type="ECO:0000259" key="1">
    <source>
        <dbReference type="Pfam" id="PF01466"/>
    </source>
</evidence>
<organism evidence="2 3">
    <name type="scientific">Globodera rostochiensis</name>
    <name type="common">Golden nematode worm</name>
    <name type="synonym">Heterodera rostochiensis</name>
    <dbReference type="NCBI Taxonomy" id="31243"/>
    <lineage>
        <taxon>Eukaryota</taxon>
        <taxon>Metazoa</taxon>
        <taxon>Ecdysozoa</taxon>
        <taxon>Nematoda</taxon>
        <taxon>Chromadorea</taxon>
        <taxon>Rhabditida</taxon>
        <taxon>Tylenchina</taxon>
        <taxon>Tylenchomorpha</taxon>
        <taxon>Tylenchoidea</taxon>
        <taxon>Heteroderidae</taxon>
        <taxon>Heteroderinae</taxon>
        <taxon>Globodera</taxon>
    </lineage>
</organism>
<dbReference type="SUPFAM" id="SSF81382">
    <property type="entry name" value="Skp1 dimerisation domain-like"/>
    <property type="match status" value="1"/>
</dbReference>
<dbReference type="Proteomes" id="UP000887572">
    <property type="component" value="Unplaced"/>
</dbReference>
<dbReference type="InterPro" id="IPR036296">
    <property type="entry name" value="SKP1-like_dim_sf"/>
</dbReference>
<dbReference type="WBParaSite" id="Gr19_v10_g10155.t1">
    <property type="protein sequence ID" value="Gr19_v10_g10155.t1"/>
    <property type="gene ID" value="Gr19_v10_g10155"/>
</dbReference>